<keyword evidence="3" id="KW-0240">DNA-directed RNA polymerase</keyword>
<evidence type="ECO:0000256" key="1">
    <source>
        <dbReference type="SAM" id="MobiDB-lite"/>
    </source>
</evidence>
<feature type="chain" id="PRO_5045088782" evidence="2">
    <location>
        <begin position="29"/>
        <end position="243"/>
    </location>
</feature>
<evidence type="ECO:0000313" key="3">
    <source>
        <dbReference type="EMBL" id="MBP1996511.1"/>
    </source>
</evidence>
<comment type="caution">
    <text evidence="3">The sequence shown here is derived from an EMBL/GenBank/DDBJ whole genome shotgun (WGS) entry which is preliminary data.</text>
</comment>
<gene>
    <name evidence="3" type="ORF">J2Z66_008159</name>
</gene>
<dbReference type="GO" id="GO:0000428">
    <property type="term" value="C:DNA-directed RNA polymerase complex"/>
    <property type="evidence" value="ECO:0007669"/>
    <property type="project" value="UniProtKB-KW"/>
</dbReference>
<keyword evidence="3" id="KW-0804">Transcription</keyword>
<dbReference type="RefSeq" id="WP_209979027.1">
    <property type="nucleotide sequence ID" value="NZ_JAGGLB010000050.1"/>
</dbReference>
<dbReference type="EMBL" id="JAGGLB010000050">
    <property type="protein sequence ID" value="MBP1996511.1"/>
    <property type="molecule type" value="Genomic_DNA"/>
</dbReference>
<dbReference type="Proteomes" id="UP001519287">
    <property type="component" value="Unassembled WGS sequence"/>
</dbReference>
<accession>A0ABS4JB92</accession>
<feature type="signal peptide" evidence="2">
    <location>
        <begin position="1"/>
        <end position="28"/>
    </location>
</feature>
<organism evidence="3 4">
    <name type="scientific">Paenibacillus eucommiae</name>
    <dbReference type="NCBI Taxonomy" id="1355755"/>
    <lineage>
        <taxon>Bacteria</taxon>
        <taxon>Bacillati</taxon>
        <taxon>Bacillota</taxon>
        <taxon>Bacilli</taxon>
        <taxon>Bacillales</taxon>
        <taxon>Paenibacillaceae</taxon>
        <taxon>Paenibacillus</taxon>
    </lineage>
</organism>
<keyword evidence="2" id="KW-0732">Signal</keyword>
<keyword evidence="4" id="KW-1185">Reference proteome</keyword>
<reference evidence="3 4" key="1">
    <citation type="submission" date="2021-03" db="EMBL/GenBank/DDBJ databases">
        <title>Genomic Encyclopedia of Type Strains, Phase IV (KMG-IV): sequencing the most valuable type-strain genomes for metagenomic binning, comparative biology and taxonomic classification.</title>
        <authorList>
            <person name="Goeker M."/>
        </authorList>
    </citation>
    <scope>NUCLEOTIDE SEQUENCE [LARGE SCALE GENOMIC DNA]</scope>
    <source>
        <strain evidence="3 4">DSM 26048</strain>
    </source>
</reference>
<protein>
    <submittedName>
        <fullName evidence="3">DNA-directed RNA polymerase specialized sigma subunit</fullName>
    </submittedName>
</protein>
<name>A0ABS4JB92_9BACL</name>
<proteinExistence type="predicted"/>
<evidence type="ECO:0000256" key="2">
    <source>
        <dbReference type="SAM" id="SignalP"/>
    </source>
</evidence>
<evidence type="ECO:0000313" key="4">
    <source>
        <dbReference type="Proteomes" id="UP001519287"/>
    </source>
</evidence>
<sequence length="243" mass="26386">MNTTAYTKKLVISSIALSLMLGGSSLYAAKQSYAAAASKVQTQQQASEHLQDPGNALHKQRRANDEDRKSSHGFPILDEAASILGMDKQALEDSLKQGKSIVDVAKEKGISEADITAKLLKLRNDKIDSAVKSGKLDADKAKSIKQRMPAHLKFLLNDKGLPNRHEQGSRGERFGFHPSSEELAQFLGISKDQLISELKAGKSLTEIAAAKGISKQQLLDKIKELMTPSIERMADHKKAAAAN</sequence>
<feature type="region of interest" description="Disordered" evidence="1">
    <location>
        <begin position="44"/>
        <end position="72"/>
    </location>
</feature>